<evidence type="ECO:0000313" key="11">
    <source>
        <dbReference type="Proteomes" id="UP000267049"/>
    </source>
</evidence>
<dbReference type="InterPro" id="IPR013655">
    <property type="entry name" value="PAS_fold_3"/>
</dbReference>
<dbReference type="InterPro" id="IPR001610">
    <property type="entry name" value="PAC"/>
</dbReference>
<evidence type="ECO:0000259" key="9">
    <source>
        <dbReference type="PROSITE" id="PS50113"/>
    </source>
</evidence>
<dbReference type="AlphaFoldDB" id="A0A3M8SWT3"/>
<dbReference type="Gene3D" id="3.30.450.20">
    <property type="entry name" value="PAS domain"/>
    <property type="match status" value="1"/>
</dbReference>
<name>A0A3M8SWT3_9GAMM</name>
<dbReference type="Pfam" id="PF02518">
    <property type="entry name" value="HATPase_c"/>
    <property type="match status" value="1"/>
</dbReference>
<proteinExistence type="predicted"/>
<keyword evidence="11" id="KW-1185">Reference proteome</keyword>
<dbReference type="InterPro" id="IPR004358">
    <property type="entry name" value="Sig_transdc_His_kin-like_C"/>
</dbReference>
<dbReference type="Pfam" id="PF00512">
    <property type="entry name" value="HisKA"/>
    <property type="match status" value="1"/>
</dbReference>
<dbReference type="InterPro" id="IPR000700">
    <property type="entry name" value="PAS-assoc_C"/>
</dbReference>
<dbReference type="InterPro" id="IPR003661">
    <property type="entry name" value="HisK_dim/P_dom"/>
</dbReference>
<dbReference type="GO" id="GO:0007234">
    <property type="term" value="P:osmosensory signaling via phosphorelay pathway"/>
    <property type="evidence" value="ECO:0007669"/>
    <property type="project" value="TreeGrafter"/>
</dbReference>
<sequence length="380" mass="42065">MSPFTRPASPPGEERFRLAMAASGIGMAIVDLDRCWIEVNPAFERMLGYRAAELLGRPAAEFTHADDLDRSAAAIDDLLAGRIDTIDAAKRYRHRDGHTVWTHANVAVMRDPGGAPLYLLVQLRDITAERMAQERLRALDDEHQLALDASQRQLQLFADAVAHDLRAPLRSIESFSALLAERHADQLDASGLDHLARIRNAAMRMSSLLAALGELSYVTRTELKSTQVDLSLLAEWVGAEQRDADPERAATIEVQPGLVAQGDERLLKVMFTRLMENAWKFSREKPQVSICVGGETRGGSMRMWVRDAGSGFDMRYAHKLFQPFQRLHGPDEGGGHGLGLAIAKRVIERHHGTLRADSAPGEGSTFHVEWPAVPAHRNHT</sequence>
<keyword evidence="6" id="KW-0472">Membrane</keyword>
<evidence type="ECO:0000256" key="5">
    <source>
        <dbReference type="ARBA" id="ARBA00022777"/>
    </source>
</evidence>
<dbReference type="EC" id="2.7.13.3" evidence="2"/>
<dbReference type="Gene3D" id="3.30.565.10">
    <property type="entry name" value="Histidine kinase-like ATPase, C-terminal domain"/>
    <property type="match status" value="1"/>
</dbReference>
<keyword evidence="5" id="KW-0418">Kinase</keyword>
<dbReference type="SUPFAM" id="SSF55874">
    <property type="entry name" value="ATPase domain of HSP90 chaperone/DNA topoisomerase II/histidine kinase"/>
    <property type="match status" value="1"/>
</dbReference>
<evidence type="ECO:0000256" key="2">
    <source>
        <dbReference type="ARBA" id="ARBA00012438"/>
    </source>
</evidence>
<comment type="catalytic activity">
    <reaction evidence="1">
        <text>ATP + protein L-histidine = ADP + protein N-phospho-L-histidine.</text>
        <dbReference type="EC" id="2.7.13.3"/>
    </reaction>
</comment>
<dbReference type="PROSITE" id="PS50113">
    <property type="entry name" value="PAC"/>
    <property type="match status" value="1"/>
</dbReference>
<dbReference type="PROSITE" id="PS50109">
    <property type="entry name" value="HIS_KIN"/>
    <property type="match status" value="1"/>
</dbReference>
<dbReference type="GO" id="GO:0030295">
    <property type="term" value="F:protein kinase activator activity"/>
    <property type="evidence" value="ECO:0007669"/>
    <property type="project" value="TreeGrafter"/>
</dbReference>
<reference evidence="10 11" key="1">
    <citation type="submission" date="2018-11" db="EMBL/GenBank/DDBJ databases">
        <title>Lysobacter cryohumiis sp. nov., isolated from soil in the Tianshan Mountains, Xinjiang, China.</title>
        <authorList>
            <person name="Luo Y."/>
            <person name="Sheng H."/>
        </authorList>
    </citation>
    <scope>NUCLEOTIDE SEQUENCE [LARGE SCALE GENOMIC DNA]</scope>
    <source>
        <strain evidence="10 11">ZS60</strain>
    </source>
</reference>
<dbReference type="GO" id="GO:0000155">
    <property type="term" value="F:phosphorelay sensor kinase activity"/>
    <property type="evidence" value="ECO:0007669"/>
    <property type="project" value="InterPro"/>
</dbReference>
<dbReference type="InterPro" id="IPR050351">
    <property type="entry name" value="BphY/WalK/GraS-like"/>
</dbReference>
<evidence type="ECO:0000256" key="4">
    <source>
        <dbReference type="ARBA" id="ARBA00022679"/>
    </source>
</evidence>
<feature type="domain" description="PAC" evidence="9">
    <location>
        <begin position="86"/>
        <end position="138"/>
    </location>
</feature>
<dbReference type="FunFam" id="3.30.565.10:FF:000006">
    <property type="entry name" value="Sensor histidine kinase WalK"/>
    <property type="match status" value="1"/>
</dbReference>
<keyword evidence="4" id="KW-0808">Transferase</keyword>
<dbReference type="GO" id="GO:0000156">
    <property type="term" value="F:phosphorelay response regulator activity"/>
    <property type="evidence" value="ECO:0007669"/>
    <property type="project" value="TreeGrafter"/>
</dbReference>
<accession>A0A3M8SWT3</accession>
<dbReference type="RefSeq" id="WP_123087933.1">
    <property type="nucleotide sequence ID" value="NZ_RIBS01000004.1"/>
</dbReference>
<dbReference type="OrthoDB" id="9808408at2"/>
<feature type="domain" description="Histidine kinase" evidence="7">
    <location>
        <begin position="160"/>
        <end position="374"/>
    </location>
</feature>
<dbReference type="PANTHER" id="PTHR42878:SF15">
    <property type="entry name" value="BACTERIOPHYTOCHROME"/>
    <property type="match status" value="1"/>
</dbReference>
<dbReference type="SMART" id="SM00387">
    <property type="entry name" value="HATPase_c"/>
    <property type="match status" value="1"/>
</dbReference>
<protein>
    <recommendedName>
        <fullName evidence="2">histidine kinase</fullName>
        <ecNumber evidence="2">2.7.13.3</ecNumber>
    </recommendedName>
</protein>
<dbReference type="SMART" id="SM00086">
    <property type="entry name" value="PAC"/>
    <property type="match status" value="1"/>
</dbReference>
<dbReference type="PRINTS" id="PR00344">
    <property type="entry name" value="BCTRLSENSOR"/>
</dbReference>
<comment type="caution">
    <text evidence="10">The sequence shown here is derived from an EMBL/GenBank/DDBJ whole genome shotgun (WGS) entry which is preliminary data.</text>
</comment>
<dbReference type="SMART" id="SM00091">
    <property type="entry name" value="PAS"/>
    <property type="match status" value="1"/>
</dbReference>
<dbReference type="Pfam" id="PF08447">
    <property type="entry name" value="PAS_3"/>
    <property type="match status" value="1"/>
</dbReference>
<dbReference type="SUPFAM" id="SSF55785">
    <property type="entry name" value="PYP-like sensor domain (PAS domain)"/>
    <property type="match status" value="1"/>
</dbReference>
<dbReference type="CDD" id="cd00130">
    <property type="entry name" value="PAS"/>
    <property type="match status" value="1"/>
</dbReference>
<evidence type="ECO:0000256" key="3">
    <source>
        <dbReference type="ARBA" id="ARBA00022553"/>
    </source>
</evidence>
<dbReference type="InterPro" id="IPR000014">
    <property type="entry name" value="PAS"/>
</dbReference>
<keyword evidence="3" id="KW-0597">Phosphoprotein</keyword>
<dbReference type="PROSITE" id="PS50112">
    <property type="entry name" value="PAS"/>
    <property type="match status" value="1"/>
</dbReference>
<dbReference type="CDD" id="cd00082">
    <property type="entry name" value="HisKA"/>
    <property type="match status" value="1"/>
</dbReference>
<dbReference type="InterPro" id="IPR003594">
    <property type="entry name" value="HATPase_dom"/>
</dbReference>
<dbReference type="InterPro" id="IPR036890">
    <property type="entry name" value="HATPase_C_sf"/>
</dbReference>
<dbReference type="SUPFAM" id="SSF47384">
    <property type="entry name" value="Homodimeric domain of signal transducing histidine kinase"/>
    <property type="match status" value="1"/>
</dbReference>
<evidence type="ECO:0000256" key="6">
    <source>
        <dbReference type="ARBA" id="ARBA00023136"/>
    </source>
</evidence>
<dbReference type="GO" id="GO:0005886">
    <property type="term" value="C:plasma membrane"/>
    <property type="evidence" value="ECO:0007669"/>
    <property type="project" value="UniProtKB-ARBA"/>
</dbReference>
<dbReference type="Proteomes" id="UP000267049">
    <property type="component" value="Unassembled WGS sequence"/>
</dbReference>
<gene>
    <name evidence="10" type="ORF">EER27_09840</name>
</gene>
<evidence type="ECO:0000259" key="7">
    <source>
        <dbReference type="PROSITE" id="PS50109"/>
    </source>
</evidence>
<dbReference type="SMART" id="SM00388">
    <property type="entry name" value="HisKA"/>
    <property type="match status" value="1"/>
</dbReference>
<dbReference type="InterPro" id="IPR035965">
    <property type="entry name" value="PAS-like_dom_sf"/>
</dbReference>
<dbReference type="Gene3D" id="1.10.287.130">
    <property type="match status" value="1"/>
</dbReference>
<feature type="domain" description="PAS" evidence="8">
    <location>
        <begin position="12"/>
        <end position="82"/>
    </location>
</feature>
<organism evidence="10 11">
    <name type="scientific">Montanilutibacter psychrotolerans</name>
    <dbReference type="NCBI Taxonomy" id="1327343"/>
    <lineage>
        <taxon>Bacteria</taxon>
        <taxon>Pseudomonadati</taxon>
        <taxon>Pseudomonadota</taxon>
        <taxon>Gammaproteobacteria</taxon>
        <taxon>Lysobacterales</taxon>
        <taxon>Lysobacteraceae</taxon>
        <taxon>Montanilutibacter</taxon>
    </lineage>
</organism>
<dbReference type="InterPro" id="IPR036097">
    <property type="entry name" value="HisK_dim/P_sf"/>
</dbReference>
<evidence type="ECO:0000256" key="1">
    <source>
        <dbReference type="ARBA" id="ARBA00000085"/>
    </source>
</evidence>
<dbReference type="InterPro" id="IPR005467">
    <property type="entry name" value="His_kinase_dom"/>
</dbReference>
<dbReference type="PANTHER" id="PTHR42878">
    <property type="entry name" value="TWO-COMPONENT HISTIDINE KINASE"/>
    <property type="match status" value="1"/>
</dbReference>
<dbReference type="EMBL" id="RIBS01000004">
    <property type="protein sequence ID" value="RNF83674.1"/>
    <property type="molecule type" value="Genomic_DNA"/>
</dbReference>
<evidence type="ECO:0000259" key="8">
    <source>
        <dbReference type="PROSITE" id="PS50112"/>
    </source>
</evidence>
<evidence type="ECO:0000313" key="10">
    <source>
        <dbReference type="EMBL" id="RNF83674.1"/>
    </source>
</evidence>
<dbReference type="NCBIfam" id="TIGR00229">
    <property type="entry name" value="sensory_box"/>
    <property type="match status" value="1"/>
</dbReference>